<evidence type="ECO:0000313" key="2">
    <source>
        <dbReference type="EMBL" id="QHU36583.1"/>
    </source>
</evidence>
<accession>A0A6C0M220</accession>
<feature type="region of interest" description="Disordered" evidence="1">
    <location>
        <begin position="1"/>
        <end position="96"/>
    </location>
</feature>
<protein>
    <submittedName>
        <fullName evidence="2">Uncharacterized protein</fullName>
    </submittedName>
</protein>
<sequence length="157" mass="16795">MSTDPLSRAPSARTPAGSAVNAVRHLTSPPEIGTGNSDPSASPIARHSEPGLPEPQSASPPRGPSGPVDARRTPSFGTGAFKKPPPVPKGGRRLSQTRRFCKCIKDVRKTVKARRGSTKEKGAIAICVKGVLQKKGRTLKKFKCGRKARVLTQRRLR</sequence>
<proteinExistence type="predicted"/>
<dbReference type="AlphaFoldDB" id="A0A6C0M220"/>
<evidence type="ECO:0000256" key="1">
    <source>
        <dbReference type="SAM" id="MobiDB-lite"/>
    </source>
</evidence>
<dbReference type="EMBL" id="MN740640">
    <property type="protein sequence ID" value="QHU36583.1"/>
    <property type="molecule type" value="Genomic_DNA"/>
</dbReference>
<name>A0A6C0M220_9ZZZZ</name>
<organism evidence="2">
    <name type="scientific">viral metagenome</name>
    <dbReference type="NCBI Taxonomy" id="1070528"/>
    <lineage>
        <taxon>unclassified sequences</taxon>
        <taxon>metagenomes</taxon>
        <taxon>organismal metagenomes</taxon>
    </lineage>
</organism>
<reference evidence="2" key="1">
    <citation type="journal article" date="2020" name="Nature">
        <title>Giant virus diversity and host interactions through global metagenomics.</title>
        <authorList>
            <person name="Schulz F."/>
            <person name="Roux S."/>
            <person name="Paez-Espino D."/>
            <person name="Jungbluth S."/>
            <person name="Walsh D.A."/>
            <person name="Denef V.J."/>
            <person name="McMahon K.D."/>
            <person name="Konstantinidis K.T."/>
            <person name="Eloe-Fadrosh E.A."/>
            <person name="Kyrpides N.C."/>
            <person name="Woyke T."/>
        </authorList>
    </citation>
    <scope>NUCLEOTIDE SEQUENCE</scope>
    <source>
        <strain evidence="2">GVMAG-S-1035231-58</strain>
    </source>
</reference>